<sequence>LIQFTSLLLNVFQFKINTQNNYSCENFQSSLMPVLTPPNYTYSTSNEQLTKEVLHPYINKTFMDLDNSNSLIYNQNPTSVSSLTGTSVEETQTISTIDSTPLAAPKISGLNQNELKAIRSELLAICMMGERLWNKFR</sequence>
<proteinExistence type="predicted"/>
<feature type="non-terminal residue" evidence="1">
    <location>
        <position position="1"/>
    </location>
</feature>
<dbReference type="EMBL" id="VUJU01012663">
    <property type="protein sequence ID" value="KAF0707111.1"/>
    <property type="molecule type" value="Genomic_DNA"/>
</dbReference>
<reference evidence="1 2" key="1">
    <citation type="submission" date="2019-08" db="EMBL/GenBank/DDBJ databases">
        <title>Whole genome of Aphis craccivora.</title>
        <authorList>
            <person name="Voronova N.V."/>
            <person name="Shulinski R.S."/>
            <person name="Bandarenka Y.V."/>
            <person name="Zhorov D.G."/>
            <person name="Warner D."/>
        </authorList>
    </citation>
    <scope>NUCLEOTIDE SEQUENCE [LARGE SCALE GENOMIC DNA]</scope>
    <source>
        <strain evidence="1">180601</strain>
        <tissue evidence="1">Whole Body</tissue>
    </source>
</reference>
<protein>
    <submittedName>
        <fullName evidence="1">Uncharacterized protein</fullName>
    </submittedName>
</protein>
<keyword evidence="2" id="KW-1185">Reference proteome</keyword>
<evidence type="ECO:0000313" key="1">
    <source>
        <dbReference type="EMBL" id="KAF0707111.1"/>
    </source>
</evidence>
<evidence type="ECO:0000313" key="2">
    <source>
        <dbReference type="Proteomes" id="UP000478052"/>
    </source>
</evidence>
<dbReference type="AlphaFoldDB" id="A0A6G0VS06"/>
<comment type="caution">
    <text evidence="1">The sequence shown here is derived from an EMBL/GenBank/DDBJ whole genome shotgun (WGS) entry which is preliminary data.</text>
</comment>
<gene>
    <name evidence="1" type="ORF">FWK35_00032799</name>
</gene>
<dbReference type="Proteomes" id="UP000478052">
    <property type="component" value="Unassembled WGS sequence"/>
</dbReference>
<name>A0A6G0VS06_APHCR</name>
<organism evidence="1 2">
    <name type="scientific">Aphis craccivora</name>
    <name type="common">Cowpea aphid</name>
    <dbReference type="NCBI Taxonomy" id="307492"/>
    <lineage>
        <taxon>Eukaryota</taxon>
        <taxon>Metazoa</taxon>
        <taxon>Ecdysozoa</taxon>
        <taxon>Arthropoda</taxon>
        <taxon>Hexapoda</taxon>
        <taxon>Insecta</taxon>
        <taxon>Pterygota</taxon>
        <taxon>Neoptera</taxon>
        <taxon>Paraneoptera</taxon>
        <taxon>Hemiptera</taxon>
        <taxon>Sternorrhyncha</taxon>
        <taxon>Aphidomorpha</taxon>
        <taxon>Aphidoidea</taxon>
        <taxon>Aphididae</taxon>
        <taxon>Aphidini</taxon>
        <taxon>Aphis</taxon>
        <taxon>Aphis</taxon>
    </lineage>
</organism>
<accession>A0A6G0VS06</accession>